<accession>A0ABU9NSM4</accession>
<protein>
    <submittedName>
        <fullName evidence="1">Uncharacterized protein</fullName>
    </submittedName>
</protein>
<gene>
    <name evidence="1" type="ORF">WFZ86_17755</name>
</gene>
<evidence type="ECO:0000313" key="1">
    <source>
        <dbReference type="EMBL" id="MEM0578353.1"/>
    </source>
</evidence>
<comment type="caution">
    <text evidence="1">The sequence shown here is derived from an EMBL/GenBank/DDBJ whole genome shotgun (WGS) entry which is preliminary data.</text>
</comment>
<keyword evidence="2" id="KW-1185">Reference proteome</keyword>
<dbReference type="RefSeq" id="WP_342693175.1">
    <property type="nucleotide sequence ID" value="NZ_JBCGDP010000023.1"/>
</dbReference>
<dbReference type="EMBL" id="JBCGDP010000023">
    <property type="protein sequence ID" value="MEM0578353.1"/>
    <property type="molecule type" value="Genomic_DNA"/>
</dbReference>
<organism evidence="1 2">
    <name type="scientific">Flavobacterium polysaccharolyticum</name>
    <dbReference type="NCBI Taxonomy" id="3133148"/>
    <lineage>
        <taxon>Bacteria</taxon>
        <taxon>Pseudomonadati</taxon>
        <taxon>Bacteroidota</taxon>
        <taxon>Flavobacteriia</taxon>
        <taxon>Flavobacteriales</taxon>
        <taxon>Flavobacteriaceae</taxon>
        <taxon>Flavobacterium</taxon>
    </lineage>
</organism>
<dbReference type="Proteomes" id="UP001468798">
    <property type="component" value="Unassembled WGS sequence"/>
</dbReference>
<proteinExistence type="predicted"/>
<reference evidence="1 2" key="1">
    <citation type="submission" date="2024-03" db="EMBL/GenBank/DDBJ databases">
        <title>Two novel species of the genus Flavobacterium exhibiting potentially degradation of complex polysaccharides.</title>
        <authorList>
            <person name="Lian X."/>
        </authorList>
    </citation>
    <scope>NUCLEOTIDE SEQUENCE [LARGE SCALE GENOMIC DNA]</scope>
    <source>
        <strain evidence="1 2">N6</strain>
    </source>
</reference>
<sequence>MKIYLFICLFIPITILSQNAEKIKKADTIYVFFKRDKNQFFEKNNRIELGNLNYNYIFRINETSQSFMTFVHHYRLTPEERRERKSFLKKNKDIIITYDFLTKYNLGEATELIGHKKKVYLIDKEDISWFSIKLLEVKVIGTWKQSIE</sequence>
<name>A0ABU9NSM4_9FLAO</name>
<evidence type="ECO:0000313" key="2">
    <source>
        <dbReference type="Proteomes" id="UP001468798"/>
    </source>
</evidence>